<reference evidence="3" key="1">
    <citation type="journal article" date="2022" name="Plant J.">
        <title>Strategies of tolerance reflected in two North American maple genomes.</title>
        <authorList>
            <person name="McEvoy S.L."/>
            <person name="Sezen U.U."/>
            <person name="Trouern-Trend A."/>
            <person name="McMahon S.M."/>
            <person name="Schaberg P.G."/>
            <person name="Yang J."/>
            <person name="Wegrzyn J.L."/>
            <person name="Swenson N.G."/>
        </authorList>
    </citation>
    <scope>NUCLEOTIDE SEQUENCE</scope>
    <source>
        <strain evidence="3">NS2018</strain>
    </source>
</reference>
<dbReference type="PANTHER" id="PTHR24177:SF441">
    <property type="entry name" value="ANKYRIN REPEAT FAMILY PROTEIN"/>
    <property type="match status" value="1"/>
</dbReference>
<protein>
    <recommendedName>
        <fullName evidence="2">PGG domain-containing protein</fullName>
    </recommendedName>
</protein>
<gene>
    <name evidence="3" type="ORF">LWI29_033689</name>
</gene>
<keyword evidence="1" id="KW-1133">Transmembrane helix</keyword>
<keyword evidence="1" id="KW-0472">Membrane</keyword>
<dbReference type="Proteomes" id="UP001168877">
    <property type="component" value="Unassembled WGS sequence"/>
</dbReference>
<reference evidence="3" key="2">
    <citation type="submission" date="2023-06" db="EMBL/GenBank/DDBJ databases">
        <authorList>
            <person name="Swenson N.G."/>
            <person name="Wegrzyn J.L."/>
            <person name="Mcevoy S.L."/>
        </authorList>
    </citation>
    <scope>NUCLEOTIDE SEQUENCE</scope>
    <source>
        <strain evidence="3">NS2018</strain>
        <tissue evidence="3">Leaf</tissue>
    </source>
</reference>
<dbReference type="EMBL" id="JAUESC010000384">
    <property type="protein sequence ID" value="KAK0583134.1"/>
    <property type="molecule type" value="Genomic_DNA"/>
</dbReference>
<accession>A0AA39VEG5</accession>
<feature type="transmembrane region" description="Helical" evidence="1">
    <location>
        <begin position="48"/>
        <end position="70"/>
    </location>
</feature>
<evidence type="ECO:0000313" key="4">
    <source>
        <dbReference type="Proteomes" id="UP001168877"/>
    </source>
</evidence>
<feature type="domain" description="PGG" evidence="2">
    <location>
        <begin position="44"/>
        <end position="131"/>
    </location>
</feature>
<proteinExistence type="predicted"/>
<dbReference type="AlphaFoldDB" id="A0AA39VEG5"/>
<dbReference type="GO" id="GO:0016020">
    <property type="term" value="C:membrane"/>
    <property type="evidence" value="ECO:0007669"/>
    <property type="project" value="TreeGrafter"/>
</dbReference>
<evidence type="ECO:0000259" key="2">
    <source>
        <dbReference type="Pfam" id="PF13962"/>
    </source>
</evidence>
<keyword evidence="1" id="KW-0812">Transmembrane</keyword>
<dbReference type="Pfam" id="PF13962">
    <property type="entry name" value="PGG"/>
    <property type="match status" value="1"/>
</dbReference>
<feature type="transmembrane region" description="Helical" evidence="1">
    <location>
        <begin position="90"/>
        <end position="112"/>
    </location>
</feature>
<dbReference type="PANTHER" id="PTHR24177">
    <property type="entry name" value="CASKIN"/>
    <property type="match status" value="1"/>
</dbReference>
<sequence>MANINDNHVDDDRSNIISGIGKPIKQWFFQDFDQNSEELDAAFKNNMLVVATLIVAVTFQTGIAPPGGAWQDNKGHEAGKAILASNHFHLPYNLFLILNTLAFSMSTQIILMPVYHRKLYFEVVVATLAMVATYGMAVWSLSPDEEVRLRFVSMAALFPYLWRLSYQTFKTFIKKNETTKYIDS</sequence>
<dbReference type="InterPro" id="IPR026961">
    <property type="entry name" value="PGG_dom"/>
</dbReference>
<feature type="transmembrane region" description="Helical" evidence="1">
    <location>
        <begin position="119"/>
        <end position="141"/>
    </location>
</feature>
<evidence type="ECO:0000313" key="3">
    <source>
        <dbReference type="EMBL" id="KAK0583134.1"/>
    </source>
</evidence>
<comment type="caution">
    <text evidence="3">The sequence shown here is derived from an EMBL/GenBank/DDBJ whole genome shotgun (WGS) entry which is preliminary data.</text>
</comment>
<name>A0AA39VEG5_ACESA</name>
<organism evidence="3 4">
    <name type="scientific">Acer saccharum</name>
    <name type="common">Sugar maple</name>
    <dbReference type="NCBI Taxonomy" id="4024"/>
    <lineage>
        <taxon>Eukaryota</taxon>
        <taxon>Viridiplantae</taxon>
        <taxon>Streptophyta</taxon>
        <taxon>Embryophyta</taxon>
        <taxon>Tracheophyta</taxon>
        <taxon>Spermatophyta</taxon>
        <taxon>Magnoliopsida</taxon>
        <taxon>eudicotyledons</taxon>
        <taxon>Gunneridae</taxon>
        <taxon>Pentapetalae</taxon>
        <taxon>rosids</taxon>
        <taxon>malvids</taxon>
        <taxon>Sapindales</taxon>
        <taxon>Sapindaceae</taxon>
        <taxon>Hippocastanoideae</taxon>
        <taxon>Acereae</taxon>
        <taxon>Acer</taxon>
    </lineage>
</organism>
<evidence type="ECO:0000256" key="1">
    <source>
        <dbReference type="SAM" id="Phobius"/>
    </source>
</evidence>
<keyword evidence="4" id="KW-1185">Reference proteome</keyword>
<feature type="transmembrane region" description="Helical" evidence="1">
    <location>
        <begin position="147"/>
        <end position="166"/>
    </location>
</feature>